<evidence type="ECO:0000313" key="2">
    <source>
        <dbReference type="Proteomes" id="UP001064048"/>
    </source>
</evidence>
<name>A0ACC0KMD6_CHOFU</name>
<dbReference type="Proteomes" id="UP001064048">
    <property type="component" value="Chromosome 20"/>
</dbReference>
<proteinExistence type="predicted"/>
<gene>
    <name evidence="1" type="ORF">MSG28_011802</name>
</gene>
<sequence length="448" mass="49674">MNEDKENGKENGSTVTPMQILEEALELCKFGRFNFKLMFATLLAVFSYTSVTTTSSYILPSAECDLNMSIMQKGLLNAMPFVGQVGAALFTGFITDAFGRKIFLVWGHVGMFLCNIIEGTSQTYWMLLFGKLLDGIFISFTFSATAVMVTEFTHKGVRDRVLMVYSSFMSFSLVLCALVAWGLLPRPWDFIISEGYFEFHSWNIYLYVSSISSLAAALMYWHLPESPKFLLTLGRETEALDVIKRIYHENSGQPKDSFHDYMDHHMHTHVAAHAEGGRGRRCQEHSLRYSSLRLWFPQLSTIVENFQSKHGGETSEFCIMIDGYTSELARNVSLAAENSVADICVPHPSGQDTYINGIILGVFSGVLIGISSSLVDILGQKPLMTLALSFNIMIGRIGSLVGSVLFPVMLQGGCMVPFISLSIITLCVAALVYFLPNPSKQNSGTGDK</sequence>
<evidence type="ECO:0000313" key="1">
    <source>
        <dbReference type="EMBL" id="KAI8437483.1"/>
    </source>
</evidence>
<dbReference type="EMBL" id="CM046120">
    <property type="protein sequence ID" value="KAI8437483.1"/>
    <property type="molecule type" value="Genomic_DNA"/>
</dbReference>
<reference evidence="1 2" key="1">
    <citation type="journal article" date="2022" name="Genome Biol. Evol.">
        <title>The Spruce Budworm Genome: Reconstructing the Evolutionary History of Antifreeze Proteins.</title>
        <authorList>
            <person name="Beliveau C."/>
            <person name="Gagne P."/>
            <person name="Picq S."/>
            <person name="Vernygora O."/>
            <person name="Keeling C.I."/>
            <person name="Pinkney K."/>
            <person name="Doucet D."/>
            <person name="Wen F."/>
            <person name="Johnston J.S."/>
            <person name="Maaroufi H."/>
            <person name="Boyle B."/>
            <person name="Laroche J."/>
            <person name="Dewar K."/>
            <person name="Juretic N."/>
            <person name="Blackburn G."/>
            <person name="Nisole A."/>
            <person name="Brunet B."/>
            <person name="Brandao M."/>
            <person name="Lumley L."/>
            <person name="Duan J."/>
            <person name="Quan G."/>
            <person name="Lucarotti C.J."/>
            <person name="Roe A.D."/>
            <person name="Sperling F.A.H."/>
            <person name="Levesque R.C."/>
            <person name="Cusson M."/>
        </authorList>
    </citation>
    <scope>NUCLEOTIDE SEQUENCE [LARGE SCALE GENOMIC DNA]</scope>
    <source>
        <strain evidence="1">Glfc:IPQL:Cfum</strain>
    </source>
</reference>
<accession>A0ACC0KMD6</accession>
<keyword evidence="2" id="KW-1185">Reference proteome</keyword>
<protein>
    <submittedName>
        <fullName evidence="1">Uncharacterized protein</fullName>
    </submittedName>
</protein>
<comment type="caution">
    <text evidence="1">The sequence shown here is derived from an EMBL/GenBank/DDBJ whole genome shotgun (WGS) entry which is preliminary data.</text>
</comment>
<organism evidence="1 2">
    <name type="scientific">Choristoneura fumiferana</name>
    <name type="common">Spruce budworm moth</name>
    <name type="synonym">Archips fumiferana</name>
    <dbReference type="NCBI Taxonomy" id="7141"/>
    <lineage>
        <taxon>Eukaryota</taxon>
        <taxon>Metazoa</taxon>
        <taxon>Ecdysozoa</taxon>
        <taxon>Arthropoda</taxon>
        <taxon>Hexapoda</taxon>
        <taxon>Insecta</taxon>
        <taxon>Pterygota</taxon>
        <taxon>Neoptera</taxon>
        <taxon>Endopterygota</taxon>
        <taxon>Lepidoptera</taxon>
        <taxon>Glossata</taxon>
        <taxon>Ditrysia</taxon>
        <taxon>Tortricoidea</taxon>
        <taxon>Tortricidae</taxon>
        <taxon>Tortricinae</taxon>
        <taxon>Choristoneura</taxon>
    </lineage>
</organism>